<name>A0A8H3V3E0_VENIN</name>
<dbReference type="GO" id="GO:0004252">
    <property type="term" value="F:serine-type endopeptidase activity"/>
    <property type="evidence" value="ECO:0007669"/>
    <property type="project" value="TreeGrafter"/>
</dbReference>
<protein>
    <recommendedName>
        <fullName evidence="6">Dipeptidyl-peptidase V</fullName>
    </recommendedName>
</protein>
<evidence type="ECO:0000259" key="7">
    <source>
        <dbReference type="Pfam" id="PF00326"/>
    </source>
</evidence>
<sequence length="747" mass="81660">MAQSSVPGVRQCLIVSITFITSFTMTVKALKFTPEVMLTAPRRSAGVPNSNATQILYQVSTYSLEKHAWHREIRVLEASSKESTVVTEAAGASDPTWVDDDGSVLLLVPGKNGTTDITIGKVGDWEKTKYTAGTIDSSVSNVKVKALDKDTYAFVVSAPTSPDGNLFNAEKAPATHTTGRVYSSLFVRHWDTWSTPQRSSLWYGTLSATSGNSTSGGKYSLSKLTNALSNPDLESPVATSGGTDHFDISTSGIAFISKDPELNPAIHTKQNLYILPRSNSSGFVLGEATKVTIAGFEGATTGPIFSPNGNSLAFTSMREDGYESDKNQLFVIPDVKRPQWIEHFFTSEDGKGRWDRSPSTIAWSKDAKTLYLQAEEHGRGCIFSTPSNIISAQNIPTKIFTGGNPTGWSVLSNGSIFISGTSIVDNSALYLLDASSEASISSGPKLVSSNSKEGSAFGLSRNQVDEIWYNGEQAKNHAWVVKPSNFKKGEKYPLAFLIHGGPQGAWEDGWSTRWNPAVYAEQGYVVVAPNPTGSTGYGQDLTDAIKGQWGGLPYKDLVKAFDYIKSELDFVDTDRAVALGASYGGYMVNWLQGQPLGREFKALVTHDGVFSMTGQLASEELYFPFHEFGGKLWDQQKSWDQWDPSRFTENWQTPHLIIHSEKDYRLTVSEGLSAFNALQVKGVDSKFLTFPDENHWVLKVENSILWHKVVLDWINPRVGLPKWGDDGVAGSLLKEATQDAGHKTTKL</sequence>
<evidence type="ECO:0000313" key="8">
    <source>
        <dbReference type="EMBL" id="KAE9981290.1"/>
    </source>
</evidence>
<evidence type="ECO:0000256" key="3">
    <source>
        <dbReference type="ARBA" id="ARBA00022729"/>
    </source>
</evidence>
<dbReference type="PANTHER" id="PTHR42776:SF13">
    <property type="entry name" value="DIPEPTIDYL-PEPTIDASE 5"/>
    <property type="match status" value="1"/>
</dbReference>
<evidence type="ECO:0000313" key="9">
    <source>
        <dbReference type="Proteomes" id="UP000447873"/>
    </source>
</evidence>
<keyword evidence="3" id="KW-0732">Signal</keyword>
<reference evidence="8 9" key="1">
    <citation type="submission" date="2018-12" db="EMBL/GenBank/DDBJ databases">
        <title>Venturia inaequalis Genome Resource.</title>
        <authorList>
            <person name="Lichtner F.J."/>
        </authorList>
    </citation>
    <scope>NUCLEOTIDE SEQUENCE [LARGE SCALE GENOMIC DNA]</scope>
    <source>
        <strain evidence="8 9">120213</strain>
    </source>
</reference>
<accession>A0A8H3V3E0</accession>
<evidence type="ECO:0000256" key="6">
    <source>
        <dbReference type="ARBA" id="ARBA00032829"/>
    </source>
</evidence>
<dbReference type="GO" id="GO:0006508">
    <property type="term" value="P:proteolysis"/>
    <property type="evidence" value="ECO:0007669"/>
    <property type="project" value="UniProtKB-KW"/>
</dbReference>
<evidence type="ECO:0000256" key="4">
    <source>
        <dbReference type="ARBA" id="ARBA00022801"/>
    </source>
</evidence>
<keyword evidence="4" id="KW-0378">Hydrolase</keyword>
<dbReference type="FunFam" id="3.40.50.1820:FF:000028">
    <property type="entry name" value="S9 family peptidase"/>
    <property type="match status" value="1"/>
</dbReference>
<dbReference type="SUPFAM" id="SSF69322">
    <property type="entry name" value="Tricorn protease domain 2"/>
    <property type="match status" value="1"/>
</dbReference>
<dbReference type="PANTHER" id="PTHR42776">
    <property type="entry name" value="SERINE PEPTIDASE S9 FAMILY MEMBER"/>
    <property type="match status" value="1"/>
</dbReference>
<organism evidence="8 9">
    <name type="scientific">Venturia inaequalis</name>
    <name type="common">Apple scab fungus</name>
    <dbReference type="NCBI Taxonomy" id="5025"/>
    <lineage>
        <taxon>Eukaryota</taxon>
        <taxon>Fungi</taxon>
        <taxon>Dikarya</taxon>
        <taxon>Ascomycota</taxon>
        <taxon>Pezizomycotina</taxon>
        <taxon>Dothideomycetes</taxon>
        <taxon>Pleosporomycetidae</taxon>
        <taxon>Venturiales</taxon>
        <taxon>Venturiaceae</taxon>
        <taxon>Venturia</taxon>
    </lineage>
</organism>
<dbReference type="Pfam" id="PF00326">
    <property type="entry name" value="Peptidase_S9"/>
    <property type="match status" value="1"/>
</dbReference>
<comment type="caution">
    <text evidence="8">The sequence shown here is derived from an EMBL/GenBank/DDBJ whole genome shotgun (WGS) entry which is preliminary data.</text>
</comment>
<evidence type="ECO:0000256" key="1">
    <source>
        <dbReference type="ARBA" id="ARBA00010040"/>
    </source>
</evidence>
<comment type="similarity">
    <text evidence="1">Belongs to the peptidase S9C family.</text>
</comment>
<evidence type="ECO:0000256" key="2">
    <source>
        <dbReference type="ARBA" id="ARBA00022670"/>
    </source>
</evidence>
<dbReference type="InterPro" id="IPR011659">
    <property type="entry name" value="WD40"/>
</dbReference>
<dbReference type="Proteomes" id="UP000447873">
    <property type="component" value="Unassembled WGS sequence"/>
</dbReference>
<keyword evidence="5" id="KW-0720">Serine protease</keyword>
<feature type="domain" description="Peptidase S9 prolyl oligopeptidase catalytic" evidence="7">
    <location>
        <begin position="510"/>
        <end position="715"/>
    </location>
</feature>
<dbReference type="InterPro" id="IPR029058">
    <property type="entry name" value="AB_hydrolase_fold"/>
</dbReference>
<dbReference type="Pfam" id="PF07676">
    <property type="entry name" value="PD40"/>
    <property type="match status" value="1"/>
</dbReference>
<evidence type="ECO:0000256" key="5">
    <source>
        <dbReference type="ARBA" id="ARBA00022825"/>
    </source>
</evidence>
<dbReference type="Gene3D" id="3.40.50.1820">
    <property type="entry name" value="alpha/beta hydrolase"/>
    <property type="match status" value="1"/>
</dbReference>
<proteinExistence type="inferred from homology"/>
<dbReference type="InterPro" id="IPR001375">
    <property type="entry name" value="Peptidase_S9_cat"/>
</dbReference>
<dbReference type="SUPFAM" id="SSF53474">
    <property type="entry name" value="alpha/beta-Hydrolases"/>
    <property type="match status" value="1"/>
</dbReference>
<gene>
    <name evidence="8" type="ORF">EG328_011751</name>
</gene>
<dbReference type="EMBL" id="WNWS01000091">
    <property type="protein sequence ID" value="KAE9981290.1"/>
    <property type="molecule type" value="Genomic_DNA"/>
</dbReference>
<dbReference type="AlphaFoldDB" id="A0A8H3V3E0"/>
<keyword evidence="2" id="KW-0645">Protease</keyword>